<sequence length="280" mass="32283">MCGRARCTDDVIRAYHRNRASLRTVNFNARSESNCEKASFRRLAPKSLCLVAVEGFYEWKKDGSKKHPHYVYFKDGRPLLFADRYDSWENSEDPPQRRVGLMPVFGTTSSAIDMDENGSPTIQETRVENPLKEKGKANDDYTTQQEVATSLQLMAEQNAIDAEERNRRHEEQAKQIQEAMDDKNIERNTSNYTPMNRMPVILDAKKFIHQVWYPVKRAMGKVPFDGPECIDEVTRFHVFSYVHDAYVLNYGGGLKRNNLYPDLYDTAKLEILAASLNQTK</sequence>
<dbReference type="GO" id="GO:0006508">
    <property type="term" value="P:proteolysis"/>
    <property type="evidence" value="ECO:0007669"/>
    <property type="project" value="UniProtKB-KW"/>
</dbReference>
<dbReference type="Proteomes" id="UP000327157">
    <property type="component" value="Unassembled WGS sequence"/>
</dbReference>
<dbReference type="GO" id="GO:0016829">
    <property type="term" value="F:lyase activity"/>
    <property type="evidence" value="ECO:0007669"/>
    <property type="project" value="UniProtKB-KW"/>
</dbReference>
<keyword evidence="8" id="KW-0175">Coiled coil</keyword>
<comment type="similarity">
    <text evidence="1">Belongs to the SOS response-associated peptidase family.</text>
</comment>
<dbReference type="OrthoDB" id="2111841at2759"/>
<comment type="caution">
    <text evidence="9">The sequence shown here is derived from an EMBL/GenBank/DDBJ whole genome shotgun (WGS) entry which is preliminary data.</text>
</comment>
<dbReference type="InterPro" id="IPR036590">
    <property type="entry name" value="SRAP-like"/>
</dbReference>
<dbReference type="SUPFAM" id="SSF143081">
    <property type="entry name" value="BB1717-like"/>
    <property type="match status" value="1"/>
</dbReference>
<evidence type="ECO:0000256" key="4">
    <source>
        <dbReference type="ARBA" id="ARBA00022801"/>
    </source>
</evidence>
<name>A0A5N5I584_9ROSA</name>
<keyword evidence="4" id="KW-0378">Hydrolase</keyword>
<dbReference type="Pfam" id="PF02586">
    <property type="entry name" value="SRAP"/>
    <property type="match status" value="1"/>
</dbReference>
<dbReference type="GO" id="GO:0106300">
    <property type="term" value="P:protein-DNA covalent cross-linking repair"/>
    <property type="evidence" value="ECO:0007669"/>
    <property type="project" value="InterPro"/>
</dbReference>
<evidence type="ECO:0000256" key="1">
    <source>
        <dbReference type="ARBA" id="ARBA00008136"/>
    </source>
</evidence>
<evidence type="ECO:0000256" key="6">
    <source>
        <dbReference type="ARBA" id="ARBA00023125"/>
    </source>
</evidence>
<evidence type="ECO:0000256" key="7">
    <source>
        <dbReference type="ARBA" id="ARBA00023239"/>
    </source>
</evidence>
<dbReference type="AlphaFoldDB" id="A0A5N5I584"/>
<gene>
    <name evidence="9" type="ORF">D8674_038367</name>
</gene>
<evidence type="ECO:0000313" key="10">
    <source>
        <dbReference type="Proteomes" id="UP000327157"/>
    </source>
</evidence>
<dbReference type="GO" id="GO:0008233">
    <property type="term" value="F:peptidase activity"/>
    <property type="evidence" value="ECO:0007669"/>
    <property type="project" value="UniProtKB-KW"/>
</dbReference>
<accession>A0A5N5I584</accession>
<evidence type="ECO:0000256" key="2">
    <source>
        <dbReference type="ARBA" id="ARBA00022670"/>
    </source>
</evidence>
<feature type="coiled-coil region" evidence="8">
    <location>
        <begin position="152"/>
        <end position="186"/>
    </location>
</feature>
<keyword evidence="3" id="KW-0227">DNA damage</keyword>
<keyword evidence="6" id="KW-0238">DNA-binding</keyword>
<keyword evidence="10" id="KW-1185">Reference proteome</keyword>
<evidence type="ECO:0000256" key="3">
    <source>
        <dbReference type="ARBA" id="ARBA00022763"/>
    </source>
</evidence>
<dbReference type="EMBL" id="SMOL01000006">
    <property type="protein sequence ID" value="KAB2634989.1"/>
    <property type="molecule type" value="Genomic_DNA"/>
</dbReference>
<evidence type="ECO:0000256" key="5">
    <source>
        <dbReference type="ARBA" id="ARBA00023124"/>
    </source>
</evidence>
<reference evidence="9 10" key="1">
    <citation type="submission" date="2019-09" db="EMBL/GenBank/DDBJ databases">
        <authorList>
            <person name="Ou C."/>
        </authorList>
    </citation>
    <scope>NUCLEOTIDE SEQUENCE [LARGE SCALE GENOMIC DNA]</scope>
    <source>
        <strain evidence="9">S2</strain>
        <tissue evidence="9">Leaf</tissue>
    </source>
</reference>
<reference evidence="9 10" key="2">
    <citation type="submission" date="2019-11" db="EMBL/GenBank/DDBJ databases">
        <title>A de novo genome assembly of a pear dwarfing rootstock.</title>
        <authorList>
            <person name="Wang F."/>
            <person name="Wang J."/>
            <person name="Li S."/>
            <person name="Zhang Y."/>
            <person name="Fang M."/>
            <person name="Ma L."/>
            <person name="Zhao Y."/>
            <person name="Jiang S."/>
        </authorList>
    </citation>
    <scope>NUCLEOTIDE SEQUENCE [LARGE SCALE GENOMIC DNA]</scope>
    <source>
        <strain evidence="9">S2</strain>
        <tissue evidence="9">Leaf</tissue>
    </source>
</reference>
<evidence type="ECO:0000256" key="8">
    <source>
        <dbReference type="SAM" id="Coils"/>
    </source>
</evidence>
<dbReference type="Gene3D" id="3.90.1680.10">
    <property type="entry name" value="SOS response associated peptidase-like"/>
    <property type="match status" value="1"/>
</dbReference>
<proteinExistence type="inferred from homology"/>
<protein>
    <submittedName>
        <fullName evidence="9">Peptidase YMR114C</fullName>
    </submittedName>
</protein>
<keyword evidence="5" id="KW-0190">Covalent protein-DNA linkage</keyword>
<organism evidence="9 10">
    <name type="scientific">Pyrus ussuriensis x Pyrus communis</name>
    <dbReference type="NCBI Taxonomy" id="2448454"/>
    <lineage>
        <taxon>Eukaryota</taxon>
        <taxon>Viridiplantae</taxon>
        <taxon>Streptophyta</taxon>
        <taxon>Embryophyta</taxon>
        <taxon>Tracheophyta</taxon>
        <taxon>Spermatophyta</taxon>
        <taxon>Magnoliopsida</taxon>
        <taxon>eudicotyledons</taxon>
        <taxon>Gunneridae</taxon>
        <taxon>Pentapetalae</taxon>
        <taxon>rosids</taxon>
        <taxon>fabids</taxon>
        <taxon>Rosales</taxon>
        <taxon>Rosaceae</taxon>
        <taxon>Amygdaloideae</taxon>
        <taxon>Maleae</taxon>
        <taxon>Pyrus</taxon>
    </lineage>
</organism>
<dbReference type="PANTHER" id="PTHR13604:SF0">
    <property type="entry name" value="ABASIC SITE PROCESSING PROTEIN HMCES"/>
    <property type="match status" value="1"/>
</dbReference>
<dbReference type="GO" id="GO:0003697">
    <property type="term" value="F:single-stranded DNA binding"/>
    <property type="evidence" value="ECO:0007669"/>
    <property type="project" value="InterPro"/>
</dbReference>
<dbReference type="PANTHER" id="PTHR13604">
    <property type="entry name" value="DC12-RELATED"/>
    <property type="match status" value="1"/>
</dbReference>
<dbReference type="InterPro" id="IPR003738">
    <property type="entry name" value="SRAP"/>
</dbReference>
<keyword evidence="7" id="KW-0456">Lyase</keyword>
<evidence type="ECO:0000313" key="9">
    <source>
        <dbReference type="EMBL" id="KAB2634989.1"/>
    </source>
</evidence>
<keyword evidence="2" id="KW-0645">Protease</keyword>